<proteinExistence type="predicted"/>
<evidence type="ECO:0008006" key="3">
    <source>
        <dbReference type="Google" id="ProtNLM"/>
    </source>
</evidence>
<sequence>MKNYSIIVGFALSSFFLFFTRVPSFGQFHNRPIYDTVTRRGVLYRAEIVGLASTNGNTPFWLRSNQFGTIPWDSPTGIGSVGLTALLGDASQARKPYFKAGIELVGNLNQNSRLVLPEAYASIRLGHGELYIGRRKEINGLTDTLLTSGSVAWSGNALPITQIRLGTRDFAPLKFTKDVLAVNAFFSHGWFANSDSMQQVMLHAKSVFLRIGKPNWKFRLYGGINHFVQWGGYLPVLPAYMHYFPGGTLTQNGHLASSWKAYKAVVWPIGRPGGDDQFTTIDTLNQVGNHLGSIDFAMDIQVRQSNIYAYYQHLYEDGSGLKFQNFPDGLWGIRWKNLSTTSGRGFQLKQLTFEFLTSLNRSGNDPIYGGDDYFFNAQYPDGWVNKSSVIGTPIFTRTADIPATVRNGNDWFSRNRPVNNNAVQTVHMGLYALAAQKIPLVLLVTANKYHEWPMIDKNYNQLYTSLEVNNIALGRPTGLKAGIRLAYDTGDIFTSNLGVMVMIRKEGMIR</sequence>
<reference evidence="1 2" key="1">
    <citation type="submission" date="2020-07" db="EMBL/GenBank/DDBJ databases">
        <title>Spirosoma foliorum sp. nov., isolated from the leaves on the Nejang mountain Korea, Republic of.</title>
        <authorList>
            <person name="Ho H."/>
            <person name="Lee Y.-J."/>
            <person name="Nurcahyanto D.-A."/>
            <person name="Kim S.-G."/>
        </authorList>
    </citation>
    <scope>NUCLEOTIDE SEQUENCE [LARGE SCALE GENOMIC DNA]</scope>
    <source>
        <strain evidence="1 2">PL0136</strain>
    </source>
</reference>
<dbReference type="Proteomes" id="UP000515369">
    <property type="component" value="Chromosome"/>
</dbReference>
<evidence type="ECO:0000313" key="2">
    <source>
        <dbReference type="Proteomes" id="UP000515369"/>
    </source>
</evidence>
<dbReference type="EMBL" id="CP059732">
    <property type="protein sequence ID" value="QMW03983.1"/>
    <property type="molecule type" value="Genomic_DNA"/>
</dbReference>
<name>A0A7G5GYP1_9BACT</name>
<accession>A0A7G5GYP1</accession>
<dbReference type="KEGG" id="sfol:H3H32_03225"/>
<organism evidence="1 2">
    <name type="scientific">Spirosoma foliorum</name>
    <dbReference type="NCBI Taxonomy" id="2710596"/>
    <lineage>
        <taxon>Bacteria</taxon>
        <taxon>Pseudomonadati</taxon>
        <taxon>Bacteroidota</taxon>
        <taxon>Cytophagia</taxon>
        <taxon>Cytophagales</taxon>
        <taxon>Cytophagaceae</taxon>
        <taxon>Spirosoma</taxon>
    </lineage>
</organism>
<dbReference type="InterPro" id="IPR038636">
    <property type="entry name" value="Wzi_sf"/>
</dbReference>
<dbReference type="Gene3D" id="2.40.160.130">
    <property type="entry name" value="Capsule assembly protein Wzi"/>
    <property type="match status" value="1"/>
</dbReference>
<protein>
    <recommendedName>
        <fullName evidence="3">Capsule assembly Wzi family protein</fullName>
    </recommendedName>
</protein>
<dbReference type="AlphaFoldDB" id="A0A7G5GYP1"/>
<gene>
    <name evidence="1" type="ORF">H3H32_03225</name>
</gene>
<keyword evidence="2" id="KW-1185">Reference proteome</keyword>
<evidence type="ECO:0000313" key="1">
    <source>
        <dbReference type="EMBL" id="QMW03983.1"/>
    </source>
</evidence>
<dbReference type="RefSeq" id="WP_182461239.1">
    <property type="nucleotide sequence ID" value="NZ_CP059732.1"/>
</dbReference>